<proteinExistence type="predicted"/>
<sequence>MSAQSYSTHPVSSGLESGWRGETDEESEGDETENSPQTVSPPCPPLALLAADPLKTASPPHQRKARSPPAAFPPRASSQPVAAPSVPPKRPRPQEFDGRVSLEAYLAQFEVESYTDVVGVLERRYGHQYQAEVCRARFRARVRGRGETLQQLAQDLEHLMRKTYPRASEETATLLMRDQFIDALEDAQLQIYEKQAHVANLQEALAWALEFESFVKTSTGRSRTDSKRNQRYRRSRVKDGPRKSRARPFRGACWN</sequence>
<comment type="caution">
    <text evidence="2">The sequence shown here is derived from an EMBL/GenBank/DDBJ whole genome shotgun (WGS) entry which is preliminary data.</text>
</comment>
<gene>
    <name evidence="2" type="ORF">E2C01_062740</name>
</gene>
<dbReference type="OrthoDB" id="8300685at2759"/>
<dbReference type="AlphaFoldDB" id="A0A5B7HI59"/>
<name>A0A5B7HI59_PORTR</name>
<evidence type="ECO:0000313" key="2">
    <source>
        <dbReference type="EMBL" id="MPC68538.1"/>
    </source>
</evidence>
<dbReference type="PANTHER" id="PTHR19963">
    <property type="entry name" value="CCHC-TYPE DOMAIN-CONTAINING PROTEIN"/>
    <property type="match status" value="1"/>
</dbReference>
<protein>
    <submittedName>
        <fullName evidence="2">Uncharacterized protein</fullName>
    </submittedName>
</protein>
<feature type="compositionally biased region" description="Low complexity" evidence="1">
    <location>
        <begin position="67"/>
        <end position="84"/>
    </location>
</feature>
<feature type="compositionally biased region" description="Polar residues" evidence="1">
    <location>
        <begin position="1"/>
        <end position="15"/>
    </location>
</feature>
<feature type="compositionally biased region" description="Acidic residues" evidence="1">
    <location>
        <begin position="23"/>
        <end position="33"/>
    </location>
</feature>
<evidence type="ECO:0000256" key="1">
    <source>
        <dbReference type="SAM" id="MobiDB-lite"/>
    </source>
</evidence>
<dbReference type="PANTHER" id="PTHR19963:SF30">
    <property type="entry name" value="ENDONUCLEASE_EXONUCLEASE_PHOSPHATASE DOMAIN-CONTAINING PROTEIN"/>
    <property type="match status" value="1"/>
</dbReference>
<organism evidence="2 3">
    <name type="scientific">Portunus trituberculatus</name>
    <name type="common">Swimming crab</name>
    <name type="synonym">Neptunus trituberculatus</name>
    <dbReference type="NCBI Taxonomy" id="210409"/>
    <lineage>
        <taxon>Eukaryota</taxon>
        <taxon>Metazoa</taxon>
        <taxon>Ecdysozoa</taxon>
        <taxon>Arthropoda</taxon>
        <taxon>Crustacea</taxon>
        <taxon>Multicrustacea</taxon>
        <taxon>Malacostraca</taxon>
        <taxon>Eumalacostraca</taxon>
        <taxon>Eucarida</taxon>
        <taxon>Decapoda</taxon>
        <taxon>Pleocyemata</taxon>
        <taxon>Brachyura</taxon>
        <taxon>Eubrachyura</taxon>
        <taxon>Portunoidea</taxon>
        <taxon>Portunidae</taxon>
        <taxon>Portuninae</taxon>
        <taxon>Portunus</taxon>
    </lineage>
</organism>
<accession>A0A5B7HI59</accession>
<dbReference type="EMBL" id="VSRR010027997">
    <property type="protein sequence ID" value="MPC68538.1"/>
    <property type="molecule type" value="Genomic_DNA"/>
</dbReference>
<keyword evidence="3" id="KW-1185">Reference proteome</keyword>
<evidence type="ECO:0000313" key="3">
    <source>
        <dbReference type="Proteomes" id="UP000324222"/>
    </source>
</evidence>
<feature type="region of interest" description="Disordered" evidence="1">
    <location>
        <begin position="1"/>
        <end position="95"/>
    </location>
</feature>
<reference evidence="2 3" key="1">
    <citation type="submission" date="2019-05" db="EMBL/GenBank/DDBJ databases">
        <title>Another draft genome of Portunus trituberculatus and its Hox gene families provides insights of decapod evolution.</title>
        <authorList>
            <person name="Jeong J.-H."/>
            <person name="Song I."/>
            <person name="Kim S."/>
            <person name="Choi T."/>
            <person name="Kim D."/>
            <person name="Ryu S."/>
            <person name="Kim W."/>
        </authorList>
    </citation>
    <scope>NUCLEOTIDE SEQUENCE [LARGE SCALE GENOMIC DNA]</scope>
    <source>
        <tissue evidence="2">Muscle</tissue>
    </source>
</reference>
<dbReference type="Proteomes" id="UP000324222">
    <property type="component" value="Unassembled WGS sequence"/>
</dbReference>
<feature type="region of interest" description="Disordered" evidence="1">
    <location>
        <begin position="219"/>
        <end position="255"/>
    </location>
</feature>